<accession>A0A8S3ZT81</accession>
<evidence type="ECO:0000256" key="3">
    <source>
        <dbReference type="ARBA" id="ARBA00022989"/>
    </source>
</evidence>
<evidence type="ECO:0000256" key="1">
    <source>
        <dbReference type="ARBA" id="ARBA00004141"/>
    </source>
</evidence>
<feature type="transmembrane region" description="Helical" evidence="5">
    <location>
        <begin position="222"/>
        <end position="239"/>
    </location>
</feature>
<dbReference type="GO" id="GO:0005774">
    <property type="term" value="C:vacuolar membrane"/>
    <property type="evidence" value="ECO:0007669"/>
    <property type="project" value="TreeGrafter"/>
</dbReference>
<gene>
    <name evidence="7" type="ORF">CUNI_LOCUS16500</name>
</gene>
<evidence type="ECO:0000259" key="6">
    <source>
        <dbReference type="Pfam" id="PF01490"/>
    </source>
</evidence>
<keyword evidence="3 5" id="KW-1133">Transmembrane helix</keyword>
<dbReference type="OrthoDB" id="1684102at2759"/>
<feature type="transmembrane region" description="Helical" evidence="5">
    <location>
        <begin position="406"/>
        <end position="423"/>
    </location>
</feature>
<reference evidence="7" key="1">
    <citation type="submission" date="2021-04" db="EMBL/GenBank/DDBJ databases">
        <authorList>
            <consortium name="Molecular Ecology Group"/>
        </authorList>
    </citation>
    <scope>NUCLEOTIDE SEQUENCE</scope>
</reference>
<evidence type="ECO:0000256" key="2">
    <source>
        <dbReference type="ARBA" id="ARBA00022692"/>
    </source>
</evidence>
<feature type="transmembrane region" description="Helical" evidence="5">
    <location>
        <begin position="466"/>
        <end position="488"/>
    </location>
</feature>
<dbReference type="Pfam" id="PF01490">
    <property type="entry name" value="Aa_trans"/>
    <property type="match status" value="1"/>
</dbReference>
<evidence type="ECO:0000256" key="5">
    <source>
        <dbReference type="SAM" id="Phobius"/>
    </source>
</evidence>
<feature type="transmembrane region" description="Helical" evidence="5">
    <location>
        <begin position="429"/>
        <end position="454"/>
    </location>
</feature>
<dbReference type="PANTHER" id="PTHR22950">
    <property type="entry name" value="AMINO ACID TRANSPORTER"/>
    <property type="match status" value="1"/>
</dbReference>
<dbReference type="PANTHER" id="PTHR22950:SF349">
    <property type="entry name" value="AMINO ACID TRANSPORTER TRANSMEMBRANE DOMAIN-CONTAINING PROTEIN"/>
    <property type="match status" value="1"/>
</dbReference>
<comment type="subcellular location">
    <subcellularLocation>
        <location evidence="1">Membrane</location>
        <topology evidence="1">Multi-pass membrane protein</topology>
    </subcellularLocation>
</comment>
<sequence>MDTMSATKNTTINKSDSLSESSFILKVKNLKTGDVASNFKCGIHKSESSASVRVLVTDADGVSNISEPTDAQQKIIISNSSEKVTKINNTQTLMHLLKGNIGIGILALPQAVKHAGIWTGLVGILCIGAISIHCMHILVYCSHKLCKRTSTVSLDYAEVLATALKTGPSRLRNFSGAMRVFVNSLLVFTQFGFCCVYIVFIARNIHEVSSHFLTDGPTVVEYQTLVTAALLPYVCVRNLKMLAPFSAFANILTLTGLLIIIQYIVQGLPDMSERPNFTSIDEIPLYFGAVIFAVEGISLVLPLENNMRHPEDFGGWTGVLNVGMICTVCLYSAVGFYGYLKFGDAVDPSVTLSLPDDEWLYLSVRLMYAAAIFISYNIQFYIPIIIVWPRIQHCMRTPFLKTYGEYFFRIIMVLVTFGLGVAIPHLDLLISFIGAFAGSSLTLLLPAILELLTLAGDEEGLPKYILVKNVLIFLFGLFGCAIGSYTSIRDIVTAFSSSSS</sequence>
<name>A0A8S3ZT81_9EUPU</name>
<keyword evidence="2 5" id="KW-0812">Transmembrane</keyword>
<dbReference type="Proteomes" id="UP000678393">
    <property type="component" value="Unassembled WGS sequence"/>
</dbReference>
<dbReference type="AlphaFoldDB" id="A0A8S3ZT81"/>
<feature type="transmembrane region" description="Helical" evidence="5">
    <location>
        <begin position="315"/>
        <end position="339"/>
    </location>
</feature>
<feature type="transmembrane region" description="Helical" evidence="5">
    <location>
        <begin position="359"/>
        <end position="386"/>
    </location>
</feature>
<proteinExistence type="predicted"/>
<evidence type="ECO:0000313" key="7">
    <source>
        <dbReference type="EMBL" id="CAG5130942.1"/>
    </source>
</evidence>
<dbReference type="GO" id="GO:0015179">
    <property type="term" value="F:L-amino acid transmembrane transporter activity"/>
    <property type="evidence" value="ECO:0007669"/>
    <property type="project" value="TreeGrafter"/>
</dbReference>
<feature type="transmembrane region" description="Helical" evidence="5">
    <location>
        <begin position="285"/>
        <end position="303"/>
    </location>
</feature>
<evidence type="ECO:0000313" key="8">
    <source>
        <dbReference type="Proteomes" id="UP000678393"/>
    </source>
</evidence>
<organism evidence="7 8">
    <name type="scientific">Candidula unifasciata</name>
    <dbReference type="NCBI Taxonomy" id="100452"/>
    <lineage>
        <taxon>Eukaryota</taxon>
        <taxon>Metazoa</taxon>
        <taxon>Spiralia</taxon>
        <taxon>Lophotrochozoa</taxon>
        <taxon>Mollusca</taxon>
        <taxon>Gastropoda</taxon>
        <taxon>Heterobranchia</taxon>
        <taxon>Euthyneura</taxon>
        <taxon>Panpulmonata</taxon>
        <taxon>Eupulmonata</taxon>
        <taxon>Stylommatophora</taxon>
        <taxon>Helicina</taxon>
        <taxon>Helicoidea</taxon>
        <taxon>Geomitridae</taxon>
        <taxon>Candidula</taxon>
    </lineage>
</organism>
<protein>
    <recommendedName>
        <fullName evidence="6">Amino acid transporter transmembrane domain-containing protein</fullName>
    </recommendedName>
</protein>
<dbReference type="InterPro" id="IPR013057">
    <property type="entry name" value="AA_transpt_TM"/>
</dbReference>
<dbReference type="EMBL" id="CAJHNH020004368">
    <property type="protein sequence ID" value="CAG5130942.1"/>
    <property type="molecule type" value="Genomic_DNA"/>
</dbReference>
<comment type="caution">
    <text evidence="7">The sequence shown here is derived from an EMBL/GenBank/DDBJ whole genome shotgun (WGS) entry which is preliminary data.</text>
</comment>
<feature type="domain" description="Amino acid transporter transmembrane" evidence="6">
    <location>
        <begin position="86"/>
        <end position="488"/>
    </location>
</feature>
<feature type="transmembrane region" description="Helical" evidence="5">
    <location>
        <begin position="117"/>
        <end position="141"/>
    </location>
</feature>
<keyword evidence="4 5" id="KW-0472">Membrane</keyword>
<evidence type="ECO:0000256" key="4">
    <source>
        <dbReference type="ARBA" id="ARBA00023136"/>
    </source>
</evidence>
<feature type="transmembrane region" description="Helical" evidence="5">
    <location>
        <begin position="180"/>
        <end position="202"/>
    </location>
</feature>
<feature type="transmembrane region" description="Helical" evidence="5">
    <location>
        <begin position="246"/>
        <end position="265"/>
    </location>
</feature>
<keyword evidence="8" id="KW-1185">Reference proteome</keyword>
<feature type="transmembrane region" description="Helical" evidence="5">
    <location>
        <begin position="93"/>
        <end position="111"/>
    </location>
</feature>